<dbReference type="GO" id="GO:0009252">
    <property type="term" value="P:peptidoglycan biosynthetic process"/>
    <property type="evidence" value="ECO:0007669"/>
    <property type="project" value="UniProtKB-UniRule"/>
</dbReference>
<evidence type="ECO:0000256" key="4">
    <source>
        <dbReference type="ARBA" id="ARBA00004752"/>
    </source>
</evidence>
<feature type="domain" description="FAD-binding PCMH-type" evidence="20">
    <location>
        <begin position="30"/>
        <end position="194"/>
    </location>
</feature>
<dbReference type="AlphaFoldDB" id="A0A550J6S2"/>
<evidence type="ECO:0000256" key="5">
    <source>
        <dbReference type="ARBA" id="ARBA00012518"/>
    </source>
</evidence>
<dbReference type="GO" id="GO:0008360">
    <property type="term" value="P:regulation of cell shape"/>
    <property type="evidence" value="ECO:0007669"/>
    <property type="project" value="UniProtKB-KW"/>
</dbReference>
<evidence type="ECO:0000256" key="16">
    <source>
        <dbReference type="ARBA" id="ARBA00023316"/>
    </source>
</evidence>
<evidence type="ECO:0000256" key="14">
    <source>
        <dbReference type="ARBA" id="ARBA00023002"/>
    </source>
</evidence>
<dbReference type="OrthoDB" id="9804753at2"/>
<dbReference type="Pfam" id="PF01565">
    <property type="entry name" value="FAD_binding_4"/>
    <property type="match status" value="1"/>
</dbReference>
<comment type="function">
    <text evidence="2 19">Cell wall formation.</text>
</comment>
<evidence type="ECO:0000256" key="10">
    <source>
        <dbReference type="ARBA" id="ARBA00022827"/>
    </source>
</evidence>
<evidence type="ECO:0000313" key="21">
    <source>
        <dbReference type="EMBL" id="TRO78934.1"/>
    </source>
</evidence>
<evidence type="ECO:0000256" key="18">
    <source>
        <dbReference type="ARBA" id="ARBA00048914"/>
    </source>
</evidence>
<evidence type="ECO:0000256" key="8">
    <source>
        <dbReference type="ARBA" id="ARBA00022618"/>
    </source>
</evidence>
<keyword evidence="11 19" id="KW-0521">NADP</keyword>
<dbReference type="InterPro" id="IPR006094">
    <property type="entry name" value="Oxid_FAD_bind_N"/>
</dbReference>
<comment type="catalytic activity">
    <reaction evidence="18 19">
        <text>UDP-N-acetyl-alpha-D-muramate + NADP(+) = UDP-N-acetyl-3-O-(1-carboxyvinyl)-alpha-D-glucosamine + NADPH + H(+)</text>
        <dbReference type="Rhea" id="RHEA:12248"/>
        <dbReference type="ChEBI" id="CHEBI:15378"/>
        <dbReference type="ChEBI" id="CHEBI:57783"/>
        <dbReference type="ChEBI" id="CHEBI:58349"/>
        <dbReference type="ChEBI" id="CHEBI:68483"/>
        <dbReference type="ChEBI" id="CHEBI:70757"/>
        <dbReference type="EC" id="1.3.1.98"/>
    </reaction>
</comment>
<dbReference type="InterPro" id="IPR016167">
    <property type="entry name" value="FAD-bd_PCMH_sub1"/>
</dbReference>
<comment type="pathway">
    <text evidence="4 19">Cell wall biogenesis; peptidoglycan biosynthesis.</text>
</comment>
<dbReference type="Gene3D" id="3.30.43.10">
    <property type="entry name" value="Uridine Diphospho-n-acetylenolpyruvylglucosamine Reductase, domain 2"/>
    <property type="match status" value="1"/>
</dbReference>
<keyword evidence="16 19" id="KW-0961">Cell wall biogenesis/degradation</keyword>
<accession>A0A550J6S2</accession>
<dbReference type="RefSeq" id="WP_092054261.1">
    <property type="nucleotide sequence ID" value="NZ_FOJJ01000005.1"/>
</dbReference>
<dbReference type="HAMAP" id="MF_00037">
    <property type="entry name" value="MurB"/>
    <property type="match status" value="1"/>
</dbReference>
<dbReference type="InterPro" id="IPR016166">
    <property type="entry name" value="FAD-bd_PCMH"/>
</dbReference>
<dbReference type="InterPro" id="IPR003170">
    <property type="entry name" value="MurB"/>
</dbReference>
<dbReference type="InterPro" id="IPR036635">
    <property type="entry name" value="MurB_C_sf"/>
</dbReference>
<protein>
    <recommendedName>
        <fullName evidence="6 19">UDP-N-acetylenolpyruvoylglucosamine reductase</fullName>
        <ecNumber evidence="5 19">1.3.1.98</ecNumber>
    </recommendedName>
    <alternativeName>
        <fullName evidence="17 19">UDP-N-acetylmuramate dehydrogenase</fullName>
    </alternativeName>
</protein>
<name>A0A550J6S2_9BACT</name>
<dbReference type="PANTHER" id="PTHR21071">
    <property type="entry name" value="UDP-N-ACETYLENOLPYRUVOYLGLUCOSAMINE REDUCTASE"/>
    <property type="match status" value="1"/>
</dbReference>
<evidence type="ECO:0000256" key="6">
    <source>
        <dbReference type="ARBA" id="ARBA00015188"/>
    </source>
</evidence>
<keyword evidence="8 19" id="KW-0132">Cell division</keyword>
<comment type="cofactor">
    <cofactor evidence="1 19">
        <name>FAD</name>
        <dbReference type="ChEBI" id="CHEBI:57692"/>
    </cofactor>
</comment>
<dbReference type="EC" id="1.3.1.98" evidence="5 19"/>
<evidence type="ECO:0000256" key="12">
    <source>
        <dbReference type="ARBA" id="ARBA00022960"/>
    </source>
</evidence>
<proteinExistence type="inferred from homology"/>
<comment type="subcellular location">
    <subcellularLocation>
        <location evidence="3 19">Cytoplasm</location>
    </subcellularLocation>
</comment>
<evidence type="ECO:0000256" key="13">
    <source>
        <dbReference type="ARBA" id="ARBA00022984"/>
    </source>
</evidence>
<evidence type="ECO:0000256" key="3">
    <source>
        <dbReference type="ARBA" id="ARBA00004496"/>
    </source>
</evidence>
<evidence type="ECO:0000313" key="22">
    <source>
        <dbReference type="Proteomes" id="UP000317155"/>
    </source>
</evidence>
<dbReference type="Gene3D" id="3.30.465.10">
    <property type="match status" value="1"/>
</dbReference>
<feature type="active site" evidence="19">
    <location>
        <position position="293"/>
    </location>
</feature>
<dbReference type="GO" id="GO:0071555">
    <property type="term" value="P:cell wall organization"/>
    <property type="evidence" value="ECO:0007669"/>
    <property type="project" value="UniProtKB-KW"/>
</dbReference>
<evidence type="ECO:0000256" key="1">
    <source>
        <dbReference type="ARBA" id="ARBA00001974"/>
    </source>
</evidence>
<keyword evidence="13 19" id="KW-0573">Peptidoglycan synthesis</keyword>
<keyword evidence="7 19" id="KW-0963">Cytoplasm</keyword>
<evidence type="ECO:0000259" key="20">
    <source>
        <dbReference type="PROSITE" id="PS51387"/>
    </source>
</evidence>
<dbReference type="PANTHER" id="PTHR21071:SF4">
    <property type="entry name" value="UDP-N-ACETYLENOLPYRUVOYLGLUCOSAMINE REDUCTASE"/>
    <property type="match status" value="1"/>
</dbReference>
<feature type="active site" evidence="19">
    <location>
        <position position="174"/>
    </location>
</feature>
<keyword evidence="15 19" id="KW-0131">Cell cycle</keyword>
<comment type="caution">
    <text evidence="21">The sequence shown here is derived from an EMBL/GenBank/DDBJ whole genome shotgun (WGS) entry which is preliminary data.</text>
</comment>
<dbReference type="InterPro" id="IPR016169">
    <property type="entry name" value="FAD-bd_PCMH_sub2"/>
</dbReference>
<dbReference type="PROSITE" id="PS51387">
    <property type="entry name" value="FAD_PCMH"/>
    <property type="match status" value="1"/>
</dbReference>
<evidence type="ECO:0000256" key="9">
    <source>
        <dbReference type="ARBA" id="ARBA00022630"/>
    </source>
</evidence>
<dbReference type="EMBL" id="VJVV01000013">
    <property type="protein sequence ID" value="TRO78934.1"/>
    <property type="molecule type" value="Genomic_DNA"/>
</dbReference>
<organism evidence="21 22">
    <name type="scientific">Trichloromonas acetexigens</name>
    <dbReference type="NCBI Taxonomy" id="38815"/>
    <lineage>
        <taxon>Bacteria</taxon>
        <taxon>Pseudomonadati</taxon>
        <taxon>Thermodesulfobacteriota</taxon>
        <taxon>Desulfuromonadia</taxon>
        <taxon>Desulfuromonadales</taxon>
        <taxon>Trichloromonadaceae</taxon>
        <taxon>Trichloromonas</taxon>
    </lineage>
</organism>
<dbReference type="Gene3D" id="3.90.78.10">
    <property type="entry name" value="UDP-N-acetylenolpyruvoylglucosamine reductase, C-terminal domain"/>
    <property type="match status" value="1"/>
</dbReference>
<keyword evidence="9 19" id="KW-0285">Flavoprotein</keyword>
<evidence type="ECO:0000256" key="19">
    <source>
        <dbReference type="HAMAP-Rule" id="MF_00037"/>
    </source>
</evidence>
<dbReference type="SUPFAM" id="SSF56194">
    <property type="entry name" value="Uridine diphospho-N-Acetylenolpyruvylglucosamine reductase, MurB, C-terminal domain"/>
    <property type="match status" value="1"/>
</dbReference>
<dbReference type="NCBIfam" id="TIGR00179">
    <property type="entry name" value="murB"/>
    <property type="match status" value="1"/>
</dbReference>
<dbReference type="InterPro" id="IPR011601">
    <property type="entry name" value="MurB_C"/>
</dbReference>
<gene>
    <name evidence="19 21" type="primary">murB</name>
    <name evidence="21" type="ORF">FL622_14715</name>
</gene>
<sequence>MIDVLFEQLQRELRGRVLRDEPMSRHTTWRVGGPADLFIEPADGEDLGETLRILAAARCPWLTVGAGSNLLVKDGGIRGAVLHPTRLRRLEISDDGRVTAGAGLPLMTLIRAAVERGMAGLEGLAGIPGTVGGGVVMNAGAGGQQLADVVEGATLVGPEGPEVWSRDRLAFGYRSSAVGAGQIISEARLRLHPGDPRALAAAFAGRLAERAAAQRVGGANAGSVFKNPPGASAWRLIDAAGMRGAVEGGAQVAERHSNFIVTTKTACAGDILRLIERIRDQVRRQSGIELETEVKIVGEDR</sequence>
<evidence type="ECO:0000256" key="17">
    <source>
        <dbReference type="ARBA" id="ARBA00031026"/>
    </source>
</evidence>
<keyword evidence="12 19" id="KW-0133">Cell shape</keyword>
<keyword evidence="14 19" id="KW-0560">Oxidoreductase</keyword>
<dbReference type="GO" id="GO:0008762">
    <property type="term" value="F:UDP-N-acetylmuramate dehydrogenase activity"/>
    <property type="evidence" value="ECO:0007669"/>
    <property type="project" value="UniProtKB-UniRule"/>
</dbReference>
<dbReference type="Pfam" id="PF02873">
    <property type="entry name" value="MurB_C"/>
    <property type="match status" value="1"/>
</dbReference>
<evidence type="ECO:0000256" key="11">
    <source>
        <dbReference type="ARBA" id="ARBA00022857"/>
    </source>
</evidence>
<feature type="active site" description="Proton donor" evidence="19">
    <location>
        <position position="223"/>
    </location>
</feature>
<comment type="similarity">
    <text evidence="19">Belongs to the MurB family.</text>
</comment>
<reference evidence="21 22" key="1">
    <citation type="submission" date="2019-07" db="EMBL/GenBank/DDBJ databases">
        <title>Insights of Desulfuromonas acetexigens electromicrobiology.</title>
        <authorList>
            <person name="Katuri K."/>
            <person name="Sapireddy V."/>
            <person name="Shaw D.R."/>
            <person name="Saikaly P."/>
        </authorList>
    </citation>
    <scope>NUCLEOTIDE SEQUENCE [LARGE SCALE GENOMIC DNA]</scope>
    <source>
        <strain evidence="21 22">2873</strain>
    </source>
</reference>
<dbReference type="GO" id="GO:0051301">
    <property type="term" value="P:cell division"/>
    <property type="evidence" value="ECO:0007669"/>
    <property type="project" value="UniProtKB-KW"/>
</dbReference>
<keyword evidence="22" id="KW-1185">Reference proteome</keyword>
<dbReference type="Proteomes" id="UP000317155">
    <property type="component" value="Unassembled WGS sequence"/>
</dbReference>
<dbReference type="GO" id="GO:0005829">
    <property type="term" value="C:cytosol"/>
    <property type="evidence" value="ECO:0007669"/>
    <property type="project" value="TreeGrafter"/>
</dbReference>
<dbReference type="GO" id="GO:0071949">
    <property type="term" value="F:FAD binding"/>
    <property type="evidence" value="ECO:0007669"/>
    <property type="project" value="InterPro"/>
</dbReference>
<evidence type="ECO:0000256" key="7">
    <source>
        <dbReference type="ARBA" id="ARBA00022490"/>
    </source>
</evidence>
<evidence type="ECO:0000256" key="15">
    <source>
        <dbReference type="ARBA" id="ARBA00023306"/>
    </source>
</evidence>
<dbReference type="InterPro" id="IPR036318">
    <property type="entry name" value="FAD-bd_PCMH-like_sf"/>
</dbReference>
<keyword evidence="10 19" id="KW-0274">FAD</keyword>
<dbReference type="UniPathway" id="UPA00219"/>
<dbReference type="SUPFAM" id="SSF56176">
    <property type="entry name" value="FAD-binding/transporter-associated domain-like"/>
    <property type="match status" value="1"/>
</dbReference>
<dbReference type="NCBIfam" id="NF010480">
    <property type="entry name" value="PRK13905.1"/>
    <property type="match status" value="1"/>
</dbReference>
<evidence type="ECO:0000256" key="2">
    <source>
        <dbReference type="ARBA" id="ARBA00003921"/>
    </source>
</evidence>